<gene>
    <name evidence="1" type="ORF">SORBI_3002G146701</name>
</gene>
<dbReference type="Gramene" id="OQU89103">
    <property type="protein sequence ID" value="OQU89103"/>
    <property type="gene ID" value="SORBI_3002G146701"/>
</dbReference>
<proteinExistence type="predicted"/>
<dbReference type="EMBL" id="CM000761">
    <property type="protein sequence ID" value="OQU89103.1"/>
    <property type="molecule type" value="Genomic_DNA"/>
</dbReference>
<name>A0A1W0W434_SORBI</name>
<dbReference type="InParanoid" id="A0A1W0W434"/>
<accession>A0A1W0W434</accession>
<sequence>MPLPPPRGAPWPSYNHPWSGRISMWPFQASDGEPRLPAAMLAGAPPGFPSVTSWATPPTPLSGSAGWDQAALAHSFSTMTLTPPVGPEWVADSGATYHTTPNPGFGFPASSAPM</sequence>
<protein>
    <submittedName>
        <fullName evidence="1">Uncharacterized protein</fullName>
    </submittedName>
</protein>
<reference evidence="1 2" key="1">
    <citation type="journal article" date="2009" name="Nature">
        <title>The Sorghum bicolor genome and the diversification of grasses.</title>
        <authorList>
            <person name="Paterson A.H."/>
            <person name="Bowers J.E."/>
            <person name="Bruggmann R."/>
            <person name="Dubchak I."/>
            <person name="Grimwood J."/>
            <person name="Gundlach H."/>
            <person name="Haberer G."/>
            <person name="Hellsten U."/>
            <person name="Mitros T."/>
            <person name="Poliakov A."/>
            <person name="Schmutz J."/>
            <person name="Spannagl M."/>
            <person name="Tang H."/>
            <person name="Wang X."/>
            <person name="Wicker T."/>
            <person name="Bharti A.K."/>
            <person name="Chapman J."/>
            <person name="Feltus F.A."/>
            <person name="Gowik U."/>
            <person name="Grigoriev I.V."/>
            <person name="Lyons E."/>
            <person name="Maher C.A."/>
            <person name="Martis M."/>
            <person name="Narechania A."/>
            <person name="Otillar R.P."/>
            <person name="Penning B.W."/>
            <person name="Salamov A.A."/>
            <person name="Wang Y."/>
            <person name="Zhang L."/>
            <person name="Carpita N.C."/>
            <person name="Freeling M."/>
            <person name="Gingle A.R."/>
            <person name="Hash C.T."/>
            <person name="Keller B."/>
            <person name="Klein P."/>
            <person name="Kresovich S."/>
            <person name="McCann M.C."/>
            <person name="Ming R."/>
            <person name="Peterson D.G."/>
            <person name="Mehboob-ur-Rahman"/>
            <person name="Ware D."/>
            <person name="Westhoff P."/>
            <person name="Mayer K.F."/>
            <person name="Messing J."/>
            <person name="Rokhsar D.S."/>
        </authorList>
    </citation>
    <scope>NUCLEOTIDE SEQUENCE [LARGE SCALE GENOMIC DNA]</scope>
    <source>
        <strain evidence="2">cv. BTx623</strain>
    </source>
</reference>
<organism evidence="1 2">
    <name type="scientific">Sorghum bicolor</name>
    <name type="common">Sorghum</name>
    <name type="synonym">Sorghum vulgare</name>
    <dbReference type="NCBI Taxonomy" id="4558"/>
    <lineage>
        <taxon>Eukaryota</taxon>
        <taxon>Viridiplantae</taxon>
        <taxon>Streptophyta</taxon>
        <taxon>Embryophyta</taxon>
        <taxon>Tracheophyta</taxon>
        <taxon>Spermatophyta</taxon>
        <taxon>Magnoliopsida</taxon>
        <taxon>Liliopsida</taxon>
        <taxon>Poales</taxon>
        <taxon>Poaceae</taxon>
        <taxon>PACMAD clade</taxon>
        <taxon>Panicoideae</taxon>
        <taxon>Andropogonodae</taxon>
        <taxon>Andropogoneae</taxon>
        <taxon>Sorghinae</taxon>
        <taxon>Sorghum</taxon>
    </lineage>
</organism>
<dbReference type="Proteomes" id="UP000000768">
    <property type="component" value="Chromosome 2"/>
</dbReference>
<dbReference type="AlphaFoldDB" id="A0A1W0W434"/>
<evidence type="ECO:0000313" key="1">
    <source>
        <dbReference type="EMBL" id="OQU89103.1"/>
    </source>
</evidence>
<dbReference type="ExpressionAtlas" id="A0A1W0W434">
    <property type="expression patterns" value="baseline"/>
</dbReference>
<evidence type="ECO:0000313" key="2">
    <source>
        <dbReference type="Proteomes" id="UP000000768"/>
    </source>
</evidence>
<keyword evidence="2" id="KW-1185">Reference proteome</keyword>
<reference evidence="2" key="2">
    <citation type="journal article" date="2018" name="Plant J.">
        <title>The Sorghum bicolor reference genome: improved assembly, gene annotations, a transcriptome atlas, and signatures of genome organization.</title>
        <authorList>
            <person name="McCormick R.F."/>
            <person name="Truong S.K."/>
            <person name="Sreedasyam A."/>
            <person name="Jenkins J."/>
            <person name="Shu S."/>
            <person name="Sims D."/>
            <person name="Kennedy M."/>
            <person name="Amirebrahimi M."/>
            <person name="Weers B.D."/>
            <person name="McKinley B."/>
            <person name="Mattison A."/>
            <person name="Morishige D.T."/>
            <person name="Grimwood J."/>
            <person name="Schmutz J."/>
            <person name="Mullet J.E."/>
        </authorList>
    </citation>
    <scope>NUCLEOTIDE SEQUENCE [LARGE SCALE GENOMIC DNA]</scope>
    <source>
        <strain evidence="2">cv. BTx623</strain>
    </source>
</reference>